<evidence type="ECO:0000256" key="1">
    <source>
        <dbReference type="ARBA" id="ARBA00007435"/>
    </source>
</evidence>
<dbReference type="SUPFAM" id="SSF55729">
    <property type="entry name" value="Acyl-CoA N-acyltransferases (Nat)"/>
    <property type="match status" value="1"/>
</dbReference>
<dbReference type="Proteomes" id="UP000250429">
    <property type="component" value="Unassembled WGS sequence"/>
</dbReference>
<dbReference type="PROSITE" id="PS50164">
    <property type="entry name" value="GIY_YIG"/>
    <property type="match status" value="1"/>
</dbReference>
<feature type="domain" description="GIY-YIG" evidence="2">
    <location>
        <begin position="9"/>
        <end position="84"/>
    </location>
</feature>
<dbReference type="AlphaFoldDB" id="A0A329UJC0"/>
<sequence length="283" mass="31511">MSGGAEHEERAYVYMVRCAGGQLYTGWTNDPGARLHAHKTGKGAKATRAMGAKRFAYLERCADKSDALRREAALKKLPKAKKEALCGEWEGKNLPRLSVATRADAADILEIYNWYVLNHTATFQVTPSTLEEYEDWVDNTRKVAPLLLARDAEGKLLGYACAHRWHPREAYDWSVESTIYCAPDARGLGVGTLLYRALLEVLDACGYWNVYALVADPNPASEHIHQRLGFSCVGRTPHTAYKWGWLGLSTWWLALRSGSEKPAPIRLASPEETAAILKKYGSI</sequence>
<gene>
    <name evidence="4" type="ORF">C4N23_03380</name>
</gene>
<dbReference type="InterPro" id="IPR016181">
    <property type="entry name" value="Acyl_CoA_acyltransferase"/>
</dbReference>
<dbReference type="Gene3D" id="3.40.630.30">
    <property type="match status" value="1"/>
</dbReference>
<protein>
    <recommendedName>
        <fullName evidence="6">GNAT family N-acetyltransferase</fullName>
    </recommendedName>
</protein>
<organism evidence="4 5">
    <name type="scientific">Faecalibacterium hattorii</name>
    <dbReference type="NCBI Taxonomy" id="2935520"/>
    <lineage>
        <taxon>Bacteria</taxon>
        <taxon>Bacillati</taxon>
        <taxon>Bacillota</taxon>
        <taxon>Clostridia</taxon>
        <taxon>Eubacteriales</taxon>
        <taxon>Oscillospiraceae</taxon>
        <taxon>Faecalibacterium</taxon>
    </lineage>
</organism>
<evidence type="ECO:0000313" key="4">
    <source>
        <dbReference type="EMBL" id="RAW62911.1"/>
    </source>
</evidence>
<proteinExistence type="inferred from homology"/>
<dbReference type="EMBL" id="PRLC01000003">
    <property type="protein sequence ID" value="RAW62911.1"/>
    <property type="molecule type" value="Genomic_DNA"/>
</dbReference>
<evidence type="ECO:0000313" key="5">
    <source>
        <dbReference type="Proteomes" id="UP000250429"/>
    </source>
</evidence>
<comment type="similarity">
    <text evidence="1">Belongs to the UPF0213 family.</text>
</comment>
<dbReference type="RefSeq" id="WP_112144050.1">
    <property type="nucleotide sequence ID" value="NZ_PRLC01000003.1"/>
</dbReference>
<evidence type="ECO:0008006" key="6">
    <source>
        <dbReference type="Google" id="ProtNLM"/>
    </source>
</evidence>
<dbReference type="InterPro" id="IPR050190">
    <property type="entry name" value="UPF0213_domain"/>
</dbReference>
<evidence type="ECO:0000259" key="2">
    <source>
        <dbReference type="PROSITE" id="PS50164"/>
    </source>
</evidence>
<evidence type="ECO:0000259" key="3">
    <source>
        <dbReference type="PROSITE" id="PS51186"/>
    </source>
</evidence>
<reference evidence="4 5" key="1">
    <citation type="submission" date="2018-02" db="EMBL/GenBank/DDBJ databases">
        <title>Complete genome sequencing of Faecalibacterium prausnitzii strains isolated from the human gut.</title>
        <authorList>
            <person name="Fitzgerald B.C."/>
            <person name="Shkoporov A.N."/>
            <person name="Ross P.R."/>
            <person name="Hill C."/>
        </authorList>
    </citation>
    <scope>NUCLEOTIDE SEQUENCE [LARGE SCALE GENOMIC DNA]</scope>
    <source>
        <strain evidence="4 5">APC922/41-1</strain>
    </source>
</reference>
<comment type="caution">
    <text evidence="4">The sequence shown here is derived from an EMBL/GenBank/DDBJ whole genome shotgun (WGS) entry which is preliminary data.</text>
</comment>
<dbReference type="InterPro" id="IPR000305">
    <property type="entry name" value="GIY-YIG_endonuc"/>
</dbReference>
<keyword evidence="5" id="KW-1185">Reference proteome</keyword>
<dbReference type="SUPFAM" id="SSF82771">
    <property type="entry name" value="GIY-YIG endonuclease"/>
    <property type="match status" value="1"/>
</dbReference>
<dbReference type="Gene3D" id="3.40.1440.10">
    <property type="entry name" value="GIY-YIG endonuclease"/>
    <property type="match status" value="1"/>
</dbReference>
<dbReference type="CDD" id="cd04301">
    <property type="entry name" value="NAT_SF"/>
    <property type="match status" value="1"/>
</dbReference>
<dbReference type="InterPro" id="IPR035901">
    <property type="entry name" value="GIY-YIG_endonuc_sf"/>
</dbReference>
<dbReference type="PROSITE" id="PS51186">
    <property type="entry name" value="GNAT"/>
    <property type="match status" value="1"/>
</dbReference>
<feature type="domain" description="N-acetyltransferase" evidence="3">
    <location>
        <begin position="95"/>
        <end position="258"/>
    </location>
</feature>
<accession>A0A329UJC0</accession>
<name>A0A329UJC0_9FIRM</name>
<dbReference type="CDD" id="cd10456">
    <property type="entry name" value="GIY-YIG_UPF0213"/>
    <property type="match status" value="1"/>
</dbReference>
<dbReference type="PANTHER" id="PTHR34477:SF1">
    <property type="entry name" value="UPF0213 PROTEIN YHBQ"/>
    <property type="match status" value="1"/>
</dbReference>
<dbReference type="SMART" id="SM00465">
    <property type="entry name" value="GIYc"/>
    <property type="match status" value="1"/>
</dbReference>
<dbReference type="PANTHER" id="PTHR34477">
    <property type="entry name" value="UPF0213 PROTEIN YHBQ"/>
    <property type="match status" value="1"/>
</dbReference>
<dbReference type="InterPro" id="IPR000182">
    <property type="entry name" value="GNAT_dom"/>
</dbReference>
<dbReference type="GO" id="GO:0016747">
    <property type="term" value="F:acyltransferase activity, transferring groups other than amino-acyl groups"/>
    <property type="evidence" value="ECO:0007669"/>
    <property type="project" value="InterPro"/>
</dbReference>
<dbReference type="Pfam" id="PF00583">
    <property type="entry name" value="Acetyltransf_1"/>
    <property type="match status" value="1"/>
</dbReference>
<dbReference type="Pfam" id="PF01541">
    <property type="entry name" value="GIY-YIG"/>
    <property type="match status" value="1"/>
</dbReference>